<name>A0A1E3GYF8_9HYPH</name>
<feature type="domain" description="Xylose isomerase-like TIM barrel" evidence="4">
    <location>
        <begin position="22"/>
        <end position="255"/>
    </location>
</feature>
<evidence type="ECO:0000313" key="5">
    <source>
        <dbReference type="EMBL" id="ODN69064.1"/>
    </source>
</evidence>
<proteinExistence type="inferred from homology"/>
<protein>
    <submittedName>
        <fullName evidence="5">Hydroxypyruvate isomerase</fullName>
        <ecNumber evidence="5">5.3.1.22</ecNumber>
    </submittedName>
</protein>
<feature type="active site" description="Proton donor/acceptor" evidence="3">
    <location>
        <position position="240"/>
    </location>
</feature>
<evidence type="ECO:0000256" key="1">
    <source>
        <dbReference type="ARBA" id="ARBA00023235"/>
    </source>
</evidence>
<feature type="active site" description="Proton donor/acceptor" evidence="3">
    <location>
        <position position="143"/>
    </location>
</feature>
<comment type="similarity">
    <text evidence="2">Belongs to the hyi family.</text>
</comment>
<comment type="caution">
    <text evidence="5">The sequence shown here is derived from an EMBL/GenBank/DDBJ whole genome shotgun (WGS) entry which is preliminary data.</text>
</comment>
<dbReference type="Gene3D" id="3.20.20.150">
    <property type="entry name" value="Divalent-metal-dependent TIM barrel enzymes"/>
    <property type="match status" value="1"/>
</dbReference>
<keyword evidence="5" id="KW-0670">Pyruvate</keyword>
<dbReference type="SUPFAM" id="SSF51658">
    <property type="entry name" value="Xylose isomerase-like"/>
    <property type="match status" value="1"/>
</dbReference>
<dbReference type="EC" id="5.3.1.22" evidence="5"/>
<dbReference type="GO" id="GO:0008903">
    <property type="term" value="F:hydroxypyruvate isomerase activity"/>
    <property type="evidence" value="ECO:0007669"/>
    <property type="project" value="UniProtKB-EC"/>
</dbReference>
<gene>
    <name evidence="5" type="primary">hyi</name>
    <name evidence="5" type="ORF">A6302_03631</name>
</gene>
<dbReference type="PANTHER" id="PTHR43489">
    <property type="entry name" value="ISOMERASE"/>
    <property type="match status" value="1"/>
</dbReference>
<sequence>MPFRLTANISFLFPDLPFLDRFAAAAAAGFDAVECHWPYEHPVEMLRVKLTEAGLDLTGINTPRGNVDAGDFGLAAVPGREEEFRESFAKAVAYAEALECPMIHVMAGIVAADRHEEACYTYIENLRHAAKIAEDKGLTILIEPINHRDAPDYFLSSLEEADAIVATVSSPALKILADLYHLQIMGGDLVSRLAEVGDAIGHVQVAAVPSRAEPDDGEVNIGFVLKALEAAGYDGLVGAEYRPRAGTVEGLGWIAAAGLSLPGRG</sequence>
<reference evidence="5 6" key="1">
    <citation type="submission" date="2016-07" db="EMBL/GenBank/DDBJ databases">
        <title>Draft Genome Sequence of Methylobrevis pamukkalensis PK2.</title>
        <authorList>
            <person name="Vasilenko O.V."/>
            <person name="Doronina N.V."/>
            <person name="Shmareva M.N."/>
            <person name="Tarlachkov S.V."/>
            <person name="Mustakhimov I."/>
            <person name="Trotsenko Y.A."/>
        </authorList>
    </citation>
    <scope>NUCLEOTIDE SEQUENCE [LARGE SCALE GENOMIC DNA]</scope>
    <source>
        <strain evidence="5 6">PK2</strain>
    </source>
</reference>
<dbReference type="EMBL" id="MCRJ01000112">
    <property type="protein sequence ID" value="ODN69064.1"/>
    <property type="molecule type" value="Genomic_DNA"/>
</dbReference>
<dbReference type="InterPro" id="IPR026040">
    <property type="entry name" value="HyI-like"/>
</dbReference>
<dbReference type="AlphaFoldDB" id="A0A1E3GYF8"/>
<dbReference type="InterPro" id="IPR050417">
    <property type="entry name" value="Sugar_Epim/Isomerase"/>
</dbReference>
<evidence type="ECO:0000259" key="4">
    <source>
        <dbReference type="Pfam" id="PF01261"/>
    </source>
</evidence>
<dbReference type="Proteomes" id="UP000094622">
    <property type="component" value="Unassembled WGS sequence"/>
</dbReference>
<evidence type="ECO:0000256" key="3">
    <source>
        <dbReference type="PIRSR" id="PIRSR006241-50"/>
    </source>
</evidence>
<dbReference type="InterPro" id="IPR013022">
    <property type="entry name" value="Xyl_isomerase-like_TIM-brl"/>
</dbReference>
<dbReference type="PATRIC" id="fig|1439726.3.peg.3828"/>
<dbReference type="PIRSF" id="PIRSF006241">
    <property type="entry name" value="HyI"/>
    <property type="match status" value="1"/>
</dbReference>
<dbReference type="PANTHER" id="PTHR43489:SF6">
    <property type="entry name" value="HYDROXYPYRUVATE ISOMERASE-RELATED"/>
    <property type="match status" value="1"/>
</dbReference>
<keyword evidence="6" id="KW-1185">Reference proteome</keyword>
<dbReference type="FunFam" id="3.20.20.150:FF:000007">
    <property type="entry name" value="Hydroxypyruvate isomerase"/>
    <property type="match status" value="1"/>
</dbReference>
<evidence type="ECO:0000256" key="2">
    <source>
        <dbReference type="PIRNR" id="PIRNR006241"/>
    </source>
</evidence>
<dbReference type="GO" id="GO:0046487">
    <property type="term" value="P:glyoxylate metabolic process"/>
    <property type="evidence" value="ECO:0007669"/>
    <property type="project" value="TreeGrafter"/>
</dbReference>
<evidence type="ECO:0000313" key="6">
    <source>
        <dbReference type="Proteomes" id="UP000094622"/>
    </source>
</evidence>
<dbReference type="RefSeq" id="WP_069307929.1">
    <property type="nucleotide sequence ID" value="NZ_MCRJ01000112.1"/>
</dbReference>
<accession>A0A1E3GYF8</accession>
<organism evidence="5 6">
    <name type="scientific">Methylobrevis pamukkalensis</name>
    <dbReference type="NCBI Taxonomy" id="1439726"/>
    <lineage>
        <taxon>Bacteria</taxon>
        <taxon>Pseudomonadati</taxon>
        <taxon>Pseudomonadota</taxon>
        <taxon>Alphaproteobacteria</taxon>
        <taxon>Hyphomicrobiales</taxon>
        <taxon>Pleomorphomonadaceae</taxon>
        <taxon>Methylobrevis</taxon>
    </lineage>
</organism>
<dbReference type="OrthoDB" id="9786584at2"/>
<dbReference type="InterPro" id="IPR036237">
    <property type="entry name" value="Xyl_isomerase-like_sf"/>
</dbReference>
<dbReference type="Pfam" id="PF01261">
    <property type="entry name" value="AP_endonuc_2"/>
    <property type="match status" value="1"/>
</dbReference>
<keyword evidence="1 2" id="KW-0413">Isomerase</keyword>